<name>A0AA97MYY1_9PASS</name>
<dbReference type="Pfam" id="PF00429">
    <property type="entry name" value="TLV_coat"/>
    <property type="match status" value="1"/>
</dbReference>
<feature type="non-terminal residue" evidence="1">
    <location>
        <position position="89"/>
    </location>
</feature>
<reference evidence="1" key="1">
    <citation type="submission" date="2022-12" db="EMBL/GenBank/DDBJ databases">
        <title>Bird 10,000 Genomes (B10K) Project - Family phase.</title>
        <authorList>
            <person name="Zhang G."/>
        </authorList>
    </citation>
    <scope>NUCLEOTIDE SEQUENCE</scope>
    <source>
        <strain evidence="1">B10K-CU-030-46</strain>
        <tissue evidence="1">Muscle</tissue>
    </source>
</reference>
<dbReference type="EMBL" id="VWPS01001689">
    <property type="protein sequence ID" value="NXF00274.1"/>
    <property type="molecule type" value="Genomic_DNA"/>
</dbReference>
<evidence type="ECO:0000313" key="1">
    <source>
        <dbReference type="EMBL" id="NXF00274.1"/>
    </source>
</evidence>
<sequence>MISPQTPREDDNSLWKLMQYSFQVLNATNPNLTKRCWLCYGIRPPFYEAVGIAGKLKRVNGSNPAQCTWGKETQGITLAQVTGKGRCVG</sequence>
<keyword evidence="2" id="KW-1185">Reference proteome</keyword>
<feature type="non-terminal residue" evidence="1">
    <location>
        <position position="1"/>
    </location>
</feature>
<proteinExistence type="predicted"/>
<dbReference type="Proteomes" id="UP000521578">
    <property type="component" value="Unassembled WGS sequence"/>
</dbReference>
<gene>
    <name evidence="1" type="primary">Env1_1</name>
    <name evidence="1" type="ORF">MENNOV_R15988</name>
</gene>
<dbReference type="InterPro" id="IPR018154">
    <property type="entry name" value="TLV/ENV_coat_polyprotein"/>
</dbReference>
<evidence type="ECO:0000313" key="2">
    <source>
        <dbReference type="Proteomes" id="UP000521578"/>
    </source>
</evidence>
<organism evidence="1">
    <name type="scientific">Menura novaehollandiae</name>
    <name type="common">superb lyrebird</name>
    <dbReference type="NCBI Taxonomy" id="47692"/>
    <lineage>
        <taxon>Eukaryota</taxon>
        <taxon>Metazoa</taxon>
        <taxon>Chordata</taxon>
        <taxon>Craniata</taxon>
        <taxon>Vertebrata</taxon>
        <taxon>Euteleostomi</taxon>
        <taxon>Archelosauria</taxon>
        <taxon>Archosauria</taxon>
        <taxon>Dinosauria</taxon>
        <taxon>Saurischia</taxon>
        <taxon>Theropoda</taxon>
        <taxon>Coelurosauria</taxon>
        <taxon>Aves</taxon>
        <taxon>Neognathae</taxon>
        <taxon>Neoaves</taxon>
        <taxon>Telluraves</taxon>
        <taxon>Australaves</taxon>
        <taxon>Passeriformes</taxon>
        <taxon>Menuridae</taxon>
        <taxon>Menura</taxon>
    </lineage>
</organism>
<comment type="caution">
    <text evidence="1">The sequence shown here is derived from an EMBL/GenBank/DDBJ whole genome shotgun (WGS) entry which is preliminary data.</text>
</comment>
<accession>A0AA97MYY1</accession>
<dbReference type="AlphaFoldDB" id="A0AA97MYY1"/>
<protein>
    <submittedName>
        <fullName evidence="1">ENV1 protein</fullName>
    </submittedName>
</protein>